<keyword evidence="6" id="KW-1185">Reference proteome</keyword>
<evidence type="ECO:0000256" key="3">
    <source>
        <dbReference type="SAM" id="Phobius"/>
    </source>
</evidence>
<evidence type="ECO:0000256" key="2">
    <source>
        <dbReference type="PROSITE-ProRule" id="PRU00284"/>
    </source>
</evidence>
<dbReference type="Pfam" id="PF00015">
    <property type="entry name" value="MCPsignal"/>
    <property type="match status" value="1"/>
</dbReference>
<feature type="transmembrane region" description="Helical" evidence="3">
    <location>
        <begin position="12"/>
        <end position="35"/>
    </location>
</feature>
<dbReference type="InterPro" id="IPR004089">
    <property type="entry name" value="MCPsignal_dom"/>
</dbReference>
<comment type="caution">
    <text evidence="5">The sequence shown here is derived from an EMBL/GenBank/DDBJ whole genome shotgun (WGS) entry which is preliminary data.</text>
</comment>
<proteinExistence type="predicted"/>
<dbReference type="Proteomes" id="UP001172778">
    <property type="component" value="Unassembled WGS sequence"/>
</dbReference>
<gene>
    <name evidence="5" type="ORF">PZA18_03940</name>
</gene>
<keyword evidence="3" id="KW-1133">Transmembrane helix</keyword>
<name>A0ABT7DVR3_9NEIS</name>
<accession>A0ABT7DVR3</accession>
<keyword evidence="3" id="KW-0812">Transmembrane</keyword>
<dbReference type="RefSeq" id="WP_284099493.1">
    <property type="nucleotide sequence ID" value="NZ_JARRAF010000003.1"/>
</dbReference>
<keyword evidence="1 2" id="KW-0807">Transducer</keyword>
<keyword evidence="3" id="KW-0472">Membrane</keyword>
<feature type="domain" description="Methyl-accepting transducer" evidence="4">
    <location>
        <begin position="128"/>
        <end position="364"/>
    </location>
</feature>
<dbReference type="PROSITE" id="PS50111">
    <property type="entry name" value="CHEMOTAXIS_TRANSDUC_2"/>
    <property type="match status" value="1"/>
</dbReference>
<dbReference type="PANTHER" id="PTHR32089">
    <property type="entry name" value="METHYL-ACCEPTING CHEMOTAXIS PROTEIN MCPB"/>
    <property type="match status" value="1"/>
</dbReference>
<sequence>MSYSRMSIGTQTVSAIVVVLLVAFSGQLLFLSMVGTPSEQLWRLVGFDAVAMVVLTLFGGWVNIRRAARLTEIANIMRRTSEGDLTAQIPVGHGITLATTANQIDHMAILANQISQNMSGVLRQVNGLVEQLAGASHQLADGADHVLTASTVQSDAAANLAASIEQLSVSISVIADNAAESSKVAGSACEHAQQGDKAVSDAREQILFIKDKAAQSSVAIDHLANRSQQVTGILAVIREIADQTNLLALNAAIEAARAGEQGRGFAVVADEVRKLAEKSRVATAEIAGVLDGMKEEAAIAIHGMQEVNRQVESGSELAATAGGFVQAIISEANSTSNLIGVISSATREQSAGSQHIAQTVERIAEMAQNNTVEMKNNQMAVESLRQMATALRDGMRRFRLA</sequence>
<organism evidence="5 6">
    <name type="scientific">Parachitinimonas caeni</name>
    <dbReference type="NCBI Taxonomy" id="3031301"/>
    <lineage>
        <taxon>Bacteria</taxon>
        <taxon>Pseudomonadati</taxon>
        <taxon>Pseudomonadota</taxon>
        <taxon>Betaproteobacteria</taxon>
        <taxon>Neisseriales</taxon>
        <taxon>Chitinibacteraceae</taxon>
        <taxon>Parachitinimonas</taxon>
    </lineage>
</organism>
<reference evidence="5" key="1">
    <citation type="submission" date="2023-03" db="EMBL/GenBank/DDBJ databases">
        <title>Chitinimonas shenzhenensis gen. nov., sp. nov., a novel member of family Burkholderiaceae isolated from activated sludge collected in Shen Zhen, China.</title>
        <authorList>
            <person name="Wang X."/>
        </authorList>
    </citation>
    <scope>NUCLEOTIDE SEQUENCE</scope>
    <source>
        <strain evidence="5">DQS-5</strain>
    </source>
</reference>
<feature type="transmembrane region" description="Helical" evidence="3">
    <location>
        <begin position="41"/>
        <end position="62"/>
    </location>
</feature>
<dbReference type="SMART" id="SM00283">
    <property type="entry name" value="MA"/>
    <property type="match status" value="1"/>
</dbReference>
<dbReference type="SUPFAM" id="SSF58104">
    <property type="entry name" value="Methyl-accepting chemotaxis protein (MCP) signaling domain"/>
    <property type="match status" value="1"/>
</dbReference>
<dbReference type="Gene3D" id="1.10.287.950">
    <property type="entry name" value="Methyl-accepting chemotaxis protein"/>
    <property type="match status" value="1"/>
</dbReference>
<evidence type="ECO:0000259" key="4">
    <source>
        <dbReference type="PROSITE" id="PS50111"/>
    </source>
</evidence>
<evidence type="ECO:0000313" key="5">
    <source>
        <dbReference type="EMBL" id="MDK2123203.1"/>
    </source>
</evidence>
<evidence type="ECO:0000313" key="6">
    <source>
        <dbReference type="Proteomes" id="UP001172778"/>
    </source>
</evidence>
<evidence type="ECO:0000256" key="1">
    <source>
        <dbReference type="ARBA" id="ARBA00023224"/>
    </source>
</evidence>
<dbReference type="PANTHER" id="PTHR32089:SF112">
    <property type="entry name" value="LYSOZYME-LIKE PROTEIN-RELATED"/>
    <property type="match status" value="1"/>
</dbReference>
<dbReference type="EMBL" id="JARRAF010000003">
    <property type="protein sequence ID" value="MDK2123203.1"/>
    <property type="molecule type" value="Genomic_DNA"/>
</dbReference>
<protein>
    <submittedName>
        <fullName evidence="5">Methyl-accepting chemotaxis protein</fullName>
    </submittedName>
</protein>
<dbReference type="CDD" id="cd11386">
    <property type="entry name" value="MCP_signal"/>
    <property type="match status" value="1"/>
</dbReference>